<reference evidence="2 3" key="1">
    <citation type="submission" date="2023-12" db="EMBL/GenBank/DDBJ databases">
        <title>Baltic Sea Cyanobacteria.</title>
        <authorList>
            <person name="Delbaje E."/>
            <person name="Fewer D.P."/>
            <person name="Shishido T.K."/>
        </authorList>
    </citation>
    <scope>NUCLEOTIDE SEQUENCE [LARGE SCALE GENOMIC DNA]</scope>
    <source>
        <strain evidence="2 3">UHCC 0060</strain>
    </source>
</reference>
<dbReference type="InterPro" id="IPR015947">
    <property type="entry name" value="PUA-like_sf"/>
</dbReference>
<dbReference type="Gene3D" id="3.10.590.10">
    <property type="entry name" value="ph1033 like domains"/>
    <property type="match status" value="1"/>
</dbReference>
<gene>
    <name evidence="2" type="ORF">VB695_08035</name>
</gene>
<organism evidence="2 3">
    <name type="scientific">Nodularia spumigena UHCC 0060</name>
    <dbReference type="NCBI Taxonomy" id="3110300"/>
    <lineage>
        <taxon>Bacteria</taxon>
        <taxon>Bacillati</taxon>
        <taxon>Cyanobacteriota</taxon>
        <taxon>Cyanophyceae</taxon>
        <taxon>Nostocales</taxon>
        <taxon>Nodulariaceae</taxon>
        <taxon>Nodularia</taxon>
    </lineage>
</organism>
<dbReference type="SUPFAM" id="SSF88697">
    <property type="entry name" value="PUA domain-like"/>
    <property type="match status" value="1"/>
</dbReference>
<evidence type="ECO:0000313" key="2">
    <source>
        <dbReference type="EMBL" id="MEA5608023.1"/>
    </source>
</evidence>
<sequence length="109" mass="12353">MYSVRNPQARNNLKAMQLNDEVLFYHSQEGNSIMGKMKVIVTAHQDPTTNDPKWLSATFEPVQTFEKAIVLSQIKETPELANIGLVKQPRLAVMPLTKSEFELIIKLAK</sequence>
<keyword evidence="3" id="KW-1185">Reference proteome</keyword>
<proteinExistence type="predicted"/>
<dbReference type="InterPro" id="IPR052181">
    <property type="entry name" value="5hmC_binding"/>
</dbReference>
<dbReference type="RefSeq" id="WP_269454135.1">
    <property type="nucleotide sequence ID" value="NZ_JAYGHK010000021.1"/>
</dbReference>
<dbReference type="EMBL" id="JAYGHK010000021">
    <property type="protein sequence ID" value="MEA5608023.1"/>
    <property type="molecule type" value="Genomic_DNA"/>
</dbReference>
<dbReference type="InterPro" id="IPR002740">
    <property type="entry name" value="EVE_domain"/>
</dbReference>
<dbReference type="PANTHER" id="PTHR14087:SF7">
    <property type="entry name" value="THYMOCYTE NUCLEAR PROTEIN 1"/>
    <property type="match status" value="1"/>
</dbReference>
<evidence type="ECO:0000259" key="1">
    <source>
        <dbReference type="Pfam" id="PF01878"/>
    </source>
</evidence>
<dbReference type="Pfam" id="PF01878">
    <property type="entry name" value="EVE"/>
    <property type="match status" value="1"/>
</dbReference>
<protein>
    <submittedName>
        <fullName evidence="2">EVE domain-containing protein</fullName>
    </submittedName>
</protein>
<evidence type="ECO:0000313" key="3">
    <source>
        <dbReference type="Proteomes" id="UP001303285"/>
    </source>
</evidence>
<feature type="domain" description="EVE" evidence="1">
    <location>
        <begin position="3"/>
        <end position="107"/>
    </location>
</feature>
<dbReference type="Proteomes" id="UP001303285">
    <property type="component" value="Unassembled WGS sequence"/>
</dbReference>
<comment type="caution">
    <text evidence="2">The sequence shown here is derived from an EMBL/GenBank/DDBJ whole genome shotgun (WGS) entry which is preliminary data.</text>
</comment>
<accession>A0ABU5UP23</accession>
<dbReference type="PANTHER" id="PTHR14087">
    <property type="entry name" value="THYMOCYTE NUCLEAR PROTEIN 1"/>
    <property type="match status" value="1"/>
</dbReference>
<name>A0ABU5UP23_NODSP</name>